<comment type="caution">
    <text evidence="1">The sequence shown here is derived from an EMBL/GenBank/DDBJ whole genome shotgun (WGS) entry which is preliminary data.</text>
</comment>
<gene>
    <name evidence="1" type="ORF">DMX07_05920</name>
</gene>
<dbReference type="InterPro" id="IPR036895">
    <property type="entry name" value="Uracil-DNA_glycosylase-like_sf"/>
</dbReference>
<evidence type="ECO:0000313" key="1">
    <source>
        <dbReference type="EMBL" id="PYB84089.1"/>
    </source>
</evidence>
<accession>A0A2V4I3H1</accession>
<dbReference type="EMBL" id="QJRO01000003">
    <property type="protein sequence ID" value="PYB84089.1"/>
    <property type="molecule type" value="Genomic_DNA"/>
</dbReference>
<dbReference type="CDD" id="cd10035">
    <property type="entry name" value="UDG_like"/>
    <property type="match status" value="1"/>
</dbReference>
<name>A0A2V4I3H1_9PSED</name>
<proteinExistence type="predicted"/>
<organism evidence="1 2">
    <name type="scientific">Pseudomonas soli</name>
    <dbReference type="NCBI Taxonomy" id="1306993"/>
    <lineage>
        <taxon>Bacteria</taxon>
        <taxon>Pseudomonadati</taxon>
        <taxon>Pseudomonadota</taxon>
        <taxon>Gammaproteobacteria</taxon>
        <taxon>Pseudomonadales</taxon>
        <taxon>Pseudomonadaceae</taxon>
        <taxon>Pseudomonas</taxon>
    </lineage>
</organism>
<protein>
    <submittedName>
        <fullName evidence="1">Uracil-DNA glycosylase</fullName>
    </submittedName>
</protein>
<evidence type="ECO:0000313" key="2">
    <source>
        <dbReference type="Proteomes" id="UP000247620"/>
    </source>
</evidence>
<dbReference type="AlphaFoldDB" id="A0A2V4I3H1"/>
<dbReference type="Proteomes" id="UP000247620">
    <property type="component" value="Unassembled WGS sequence"/>
</dbReference>
<dbReference type="SUPFAM" id="SSF52141">
    <property type="entry name" value="Uracil-DNA glycosylase-like"/>
    <property type="match status" value="1"/>
</dbReference>
<sequence>MTPTQFVRRLADVEFVNCFNPYSQNCAEYDLRNAYKVRRNFLERLLKEALKAEIDAFWVGRDLGYRGGRRTGLALTDEINASAYARRWGLEFCRSTKGDACKERTASVIWDVLSRVPQPVFLWNVFPLHPYEVEHQFSNRAHNASERKVGEEILAVLESMLKPRRLIAVGNDAVSSISKLKDEDFCYKVRHPSYGGHVDFVEKMCELYSLDGLGKQSELF</sequence>
<reference evidence="1 2" key="1">
    <citation type="submission" date="2018-06" db="EMBL/GenBank/DDBJ databases">
        <title>Pseudomonas diversity within urban Lake Michigan freshwaters.</title>
        <authorList>
            <person name="Batrich M."/>
            <person name="Hatzopoulos T."/>
            <person name="Putonti C."/>
        </authorList>
    </citation>
    <scope>NUCLEOTIDE SEQUENCE [LARGE SCALE GENOMIC DNA]</scope>
    <source>
        <strain evidence="1 2">LBp-160603</strain>
    </source>
</reference>